<evidence type="ECO:0000313" key="1">
    <source>
        <dbReference type="EMBL" id="VYT55592.1"/>
    </source>
</evidence>
<name>A0A6N2XMY5_9BACE</name>
<accession>A0A6N2XMY5</accession>
<proteinExistence type="predicted"/>
<dbReference type="EMBL" id="CACRSU010000055">
    <property type="protein sequence ID" value="VYT55592.1"/>
    <property type="molecule type" value="Genomic_DNA"/>
</dbReference>
<protein>
    <submittedName>
        <fullName evidence="1">Uncharacterized protein</fullName>
    </submittedName>
</protein>
<gene>
    <name evidence="1" type="ORF">BILFYP9_00322</name>
</gene>
<reference evidence="1" key="1">
    <citation type="submission" date="2019-11" db="EMBL/GenBank/DDBJ databases">
        <authorList>
            <person name="Feng L."/>
        </authorList>
    </citation>
    <scope>NUCLEOTIDE SEQUENCE</scope>
    <source>
        <strain evidence="1">BintestinalisLFYP9</strain>
    </source>
</reference>
<organism evidence="1">
    <name type="scientific">Bacteroides intestinalis</name>
    <dbReference type="NCBI Taxonomy" id="329854"/>
    <lineage>
        <taxon>Bacteria</taxon>
        <taxon>Pseudomonadati</taxon>
        <taxon>Bacteroidota</taxon>
        <taxon>Bacteroidia</taxon>
        <taxon>Bacteroidales</taxon>
        <taxon>Bacteroidaceae</taxon>
        <taxon>Bacteroides</taxon>
    </lineage>
</organism>
<dbReference type="AlphaFoldDB" id="A0A6N2XMY5"/>
<sequence length="31" mass="3844">MVDMTAKKDINYYNTDQYISWDELWVYLDLP</sequence>